<accession>A0A0J8RE72</accession>
<dbReference type="AlphaFoldDB" id="A0A0J8RE72"/>
<evidence type="ECO:0000313" key="1">
    <source>
        <dbReference type="EMBL" id="KMU82239.1"/>
    </source>
</evidence>
<dbReference type="VEuPathDB" id="FungiDB:CIHG_00025"/>
<evidence type="ECO:0000313" key="2">
    <source>
        <dbReference type="Proteomes" id="UP000054563"/>
    </source>
</evidence>
<dbReference type="Proteomes" id="UP000054563">
    <property type="component" value="Unassembled WGS sequence"/>
</dbReference>
<sequence>MGISQENGIITTETAESHLVVVRTALQFHTRRAARRRVLGNSTPVFRVLLKRCGCGHLGIKLPNDGDHCHRNAVRYVIPYVSTDENIHLSERNAYPDLDAQEMTVSTEVAENQREFGGACIAMGVCVKIGRLEALNVRLRITGTTW</sequence>
<gene>
    <name evidence="1" type="ORF">CIHG_00025</name>
</gene>
<organism evidence="1 2">
    <name type="scientific">Coccidioides immitis H538.4</name>
    <dbReference type="NCBI Taxonomy" id="396776"/>
    <lineage>
        <taxon>Eukaryota</taxon>
        <taxon>Fungi</taxon>
        <taxon>Dikarya</taxon>
        <taxon>Ascomycota</taxon>
        <taxon>Pezizomycotina</taxon>
        <taxon>Eurotiomycetes</taxon>
        <taxon>Eurotiomycetidae</taxon>
        <taxon>Onygenales</taxon>
        <taxon>Onygenaceae</taxon>
        <taxon>Coccidioides</taxon>
    </lineage>
</organism>
<reference evidence="2" key="1">
    <citation type="journal article" date="2010" name="Genome Res.">
        <title>Population genomic sequencing of Coccidioides fungi reveals recent hybridization and transposon control.</title>
        <authorList>
            <person name="Neafsey D.E."/>
            <person name="Barker B.M."/>
            <person name="Sharpton T.J."/>
            <person name="Stajich J.E."/>
            <person name="Park D.J."/>
            <person name="Whiston E."/>
            <person name="Hung C.-Y."/>
            <person name="McMahan C."/>
            <person name="White J."/>
            <person name="Sykes S."/>
            <person name="Heiman D."/>
            <person name="Young S."/>
            <person name="Zeng Q."/>
            <person name="Abouelleil A."/>
            <person name="Aftuck L."/>
            <person name="Bessette D."/>
            <person name="Brown A."/>
            <person name="FitzGerald M."/>
            <person name="Lui A."/>
            <person name="Macdonald J.P."/>
            <person name="Priest M."/>
            <person name="Orbach M.J."/>
            <person name="Galgiani J.N."/>
            <person name="Kirkland T.N."/>
            <person name="Cole G.T."/>
            <person name="Birren B.W."/>
            <person name="Henn M.R."/>
            <person name="Taylor J.W."/>
            <person name="Rounsley S.D."/>
        </authorList>
    </citation>
    <scope>NUCLEOTIDE SEQUENCE [LARGE SCALE GENOMIC DNA]</scope>
    <source>
        <strain evidence="2">H538.4</strain>
    </source>
</reference>
<protein>
    <submittedName>
        <fullName evidence="1">Uncharacterized protein</fullName>
    </submittedName>
</protein>
<proteinExistence type="predicted"/>
<name>A0A0J8RE72_COCIT</name>
<dbReference type="EMBL" id="DS016981">
    <property type="protein sequence ID" value="KMU82239.1"/>
    <property type="molecule type" value="Genomic_DNA"/>
</dbReference>